<keyword evidence="1 2" id="KW-0732">Signal</keyword>
<dbReference type="Gene3D" id="3.40.1000.10">
    <property type="entry name" value="Mog1/PsbP, alpha/beta/alpha sandwich"/>
    <property type="match status" value="1"/>
</dbReference>
<accession>A0A1I0S673</accession>
<organism evidence="3 4">
    <name type="scientific">Chitinophaga arvensicola</name>
    <dbReference type="NCBI Taxonomy" id="29529"/>
    <lineage>
        <taxon>Bacteria</taxon>
        <taxon>Pseudomonadati</taxon>
        <taxon>Bacteroidota</taxon>
        <taxon>Chitinophagia</taxon>
        <taxon>Chitinophagales</taxon>
        <taxon>Chitinophagaceae</taxon>
        <taxon>Chitinophaga</taxon>
    </lineage>
</organism>
<evidence type="ECO:0000313" key="4">
    <source>
        <dbReference type="Proteomes" id="UP000199310"/>
    </source>
</evidence>
<dbReference type="InterPro" id="IPR019674">
    <property type="entry name" value="Lipoprotein_LpqN/LpqT-like"/>
</dbReference>
<dbReference type="PROSITE" id="PS51257">
    <property type="entry name" value="PROKAR_LIPOPROTEIN"/>
    <property type="match status" value="1"/>
</dbReference>
<feature type="signal peptide" evidence="2">
    <location>
        <begin position="1"/>
        <end position="22"/>
    </location>
</feature>
<sequence>MCTMKLQLISAAVCLLSFTACNNSRSPKELSSQEVLELAGKAPGMNAGKGTFTVNTPAGWTKIDTVMSRIEYVFMMAPMGEDSSFQANVNIVTQELKKGFTLDNVMASTQKEMETFFTDYKKFGQGERTVTDVKAKWMKCEYMHRESGTLLNGEVTIFVKNNIAYAVTLTTLAKDLQKYEPALEEILNSFTAK</sequence>
<keyword evidence="3" id="KW-0449">Lipoprotein</keyword>
<reference evidence="4" key="1">
    <citation type="submission" date="2016-10" db="EMBL/GenBank/DDBJ databases">
        <authorList>
            <person name="Varghese N."/>
            <person name="Submissions S."/>
        </authorList>
    </citation>
    <scope>NUCLEOTIDE SEQUENCE [LARGE SCALE GENOMIC DNA]</scope>
    <source>
        <strain evidence="4">DSM 3695</strain>
    </source>
</reference>
<evidence type="ECO:0000256" key="2">
    <source>
        <dbReference type="SAM" id="SignalP"/>
    </source>
</evidence>
<dbReference type="Proteomes" id="UP000199310">
    <property type="component" value="Unassembled WGS sequence"/>
</dbReference>
<protein>
    <submittedName>
        <fullName evidence="3">Probable lipoprotein LpqN</fullName>
    </submittedName>
</protein>
<dbReference type="EMBL" id="FOJG01000002">
    <property type="protein sequence ID" value="SEW50911.1"/>
    <property type="molecule type" value="Genomic_DNA"/>
</dbReference>
<feature type="chain" id="PRO_5011531875" evidence="2">
    <location>
        <begin position="23"/>
        <end position="193"/>
    </location>
</feature>
<dbReference type="OrthoDB" id="673905at2"/>
<dbReference type="AlphaFoldDB" id="A0A1I0S673"/>
<dbReference type="InterPro" id="IPR016123">
    <property type="entry name" value="Mog1/PsbP_a/b/a-sand"/>
</dbReference>
<keyword evidence="4" id="KW-1185">Reference proteome</keyword>
<evidence type="ECO:0000256" key="1">
    <source>
        <dbReference type="ARBA" id="ARBA00022729"/>
    </source>
</evidence>
<dbReference type="STRING" id="29529.SAMN04488122_4008"/>
<dbReference type="Pfam" id="PF10738">
    <property type="entry name" value="Lpp-LpqN"/>
    <property type="match status" value="1"/>
</dbReference>
<evidence type="ECO:0000313" key="3">
    <source>
        <dbReference type="EMBL" id="SEW50911.1"/>
    </source>
</evidence>
<gene>
    <name evidence="3" type="ORF">SAMN04488122_4008</name>
</gene>
<name>A0A1I0S673_9BACT</name>
<proteinExistence type="predicted"/>
<dbReference type="SUPFAM" id="SSF55724">
    <property type="entry name" value="Mog1p/PsbP-like"/>
    <property type="match status" value="1"/>
</dbReference>